<feature type="compositionally biased region" description="Gly residues" evidence="1">
    <location>
        <begin position="246"/>
        <end position="257"/>
    </location>
</feature>
<protein>
    <submittedName>
        <fullName evidence="4">FecR domain-containing protein</fullName>
    </submittedName>
</protein>
<dbReference type="RefSeq" id="WP_367722109.1">
    <property type="nucleotide sequence ID" value="NZ_JBFOCI010000001.1"/>
</dbReference>
<sequence>MKSLLKIAAAATPIFATTAFPALAQGQVGQATLIRTSVTGHGGPLAVRSPVYRDERIRTSQSGLGEFRFADGTKFAVGGNSSVVIDRFVYDSSKTFDKLSLNAARGSFRWISGKSKSEAYEIRTPAGTIGIRGTRLEIFIGTGGQTAVVLLSGAARFCGANGCEDLRRRCDVVVARPGSGVSPAARVNRDIFQELGTDAAFPFLTGRQRLSSGFQGFGSTSCGLSARAGLRGERGGGTPEPKGGFPSNGGNDGGGGCDGGCGCGPD</sequence>
<feature type="chain" id="PRO_5045217841" evidence="2">
    <location>
        <begin position="25"/>
        <end position="266"/>
    </location>
</feature>
<evidence type="ECO:0000313" key="5">
    <source>
        <dbReference type="Proteomes" id="UP001556196"/>
    </source>
</evidence>
<dbReference type="Proteomes" id="UP001556196">
    <property type="component" value="Unassembled WGS sequence"/>
</dbReference>
<evidence type="ECO:0000313" key="4">
    <source>
        <dbReference type="EMBL" id="MEW9805059.1"/>
    </source>
</evidence>
<organism evidence="4 5">
    <name type="scientific">Mesorhizobium marinum</name>
    <dbReference type="NCBI Taxonomy" id="3228790"/>
    <lineage>
        <taxon>Bacteria</taxon>
        <taxon>Pseudomonadati</taxon>
        <taxon>Pseudomonadota</taxon>
        <taxon>Alphaproteobacteria</taxon>
        <taxon>Hyphomicrobiales</taxon>
        <taxon>Phyllobacteriaceae</taxon>
        <taxon>Mesorhizobium</taxon>
    </lineage>
</organism>
<feature type="domain" description="FecR protein" evidence="3">
    <location>
        <begin position="56"/>
        <end position="155"/>
    </location>
</feature>
<gene>
    <name evidence="4" type="ORF">ABUE31_03555</name>
</gene>
<feature type="signal peptide" evidence="2">
    <location>
        <begin position="1"/>
        <end position="24"/>
    </location>
</feature>
<dbReference type="Pfam" id="PF04773">
    <property type="entry name" value="FecR"/>
    <property type="match status" value="1"/>
</dbReference>
<reference evidence="4 5" key="1">
    <citation type="submission" date="2024-06" db="EMBL/GenBank/DDBJ databases">
        <authorList>
            <person name="Tuo L."/>
        </authorList>
    </citation>
    <scope>NUCLEOTIDE SEQUENCE [LARGE SCALE GENOMIC DNA]</scope>
    <source>
        <strain evidence="4 5">ZMM04-5</strain>
    </source>
</reference>
<name>A0ABV3QVG5_9HYPH</name>
<keyword evidence="5" id="KW-1185">Reference proteome</keyword>
<dbReference type="InterPro" id="IPR006860">
    <property type="entry name" value="FecR"/>
</dbReference>
<comment type="caution">
    <text evidence="4">The sequence shown here is derived from an EMBL/GenBank/DDBJ whole genome shotgun (WGS) entry which is preliminary data.</text>
</comment>
<dbReference type="PANTHER" id="PTHR38731">
    <property type="entry name" value="LIPL45-RELATED LIPOPROTEIN-RELATED"/>
    <property type="match status" value="1"/>
</dbReference>
<evidence type="ECO:0000256" key="1">
    <source>
        <dbReference type="SAM" id="MobiDB-lite"/>
    </source>
</evidence>
<dbReference type="EMBL" id="JBFOCI010000001">
    <property type="protein sequence ID" value="MEW9805059.1"/>
    <property type="molecule type" value="Genomic_DNA"/>
</dbReference>
<evidence type="ECO:0000256" key="2">
    <source>
        <dbReference type="SAM" id="SignalP"/>
    </source>
</evidence>
<feature type="region of interest" description="Disordered" evidence="1">
    <location>
        <begin position="228"/>
        <end position="257"/>
    </location>
</feature>
<evidence type="ECO:0000259" key="3">
    <source>
        <dbReference type="Pfam" id="PF04773"/>
    </source>
</evidence>
<accession>A0ABV3QVG5</accession>
<proteinExistence type="predicted"/>
<keyword evidence="2" id="KW-0732">Signal</keyword>